<dbReference type="Proteomes" id="UP000238916">
    <property type="component" value="Unassembled WGS sequence"/>
</dbReference>
<sequence length="67" mass="7884">MVKSDKEFHDLMIQFEKNAKDITYGHIVERDNSGIKGVWYTDGYINTLFDAYMHGYEYAKCLVNQLD</sequence>
<dbReference type="EMBL" id="OMOF01000445">
    <property type="protein sequence ID" value="SPF51240.1"/>
    <property type="molecule type" value="Genomic_DNA"/>
</dbReference>
<gene>
    <name evidence="1" type="ORF">SBF1_50124</name>
</gene>
<reference evidence="2" key="1">
    <citation type="submission" date="2018-02" db="EMBL/GenBank/DDBJ databases">
        <authorList>
            <person name="Hausmann B."/>
        </authorList>
    </citation>
    <scope>NUCLEOTIDE SEQUENCE [LARGE SCALE GENOMIC DNA]</scope>
    <source>
        <strain evidence="2">Peat soil MAG SbF1</strain>
    </source>
</reference>
<name>A0A2U3LHC6_9FIRM</name>
<proteinExistence type="predicted"/>
<organism evidence="1 2">
    <name type="scientific">Candidatus Desulfosporosinus infrequens</name>
    <dbReference type="NCBI Taxonomy" id="2043169"/>
    <lineage>
        <taxon>Bacteria</taxon>
        <taxon>Bacillati</taxon>
        <taxon>Bacillota</taxon>
        <taxon>Clostridia</taxon>
        <taxon>Eubacteriales</taxon>
        <taxon>Desulfitobacteriaceae</taxon>
        <taxon>Desulfosporosinus</taxon>
    </lineage>
</organism>
<evidence type="ECO:0000313" key="2">
    <source>
        <dbReference type="Proteomes" id="UP000238916"/>
    </source>
</evidence>
<dbReference type="AlphaFoldDB" id="A0A2U3LHC6"/>
<protein>
    <submittedName>
        <fullName evidence="1">Uncharacterized protein</fullName>
    </submittedName>
</protein>
<evidence type="ECO:0000313" key="1">
    <source>
        <dbReference type="EMBL" id="SPF51240.1"/>
    </source>
</evidence>
<accession>A0A2U3LHC6</accession>